<dbReference type="EMBL" id="DTMQ01000002">
    <property type="protein sequence ID" value="HGE98481.1"/>
    <property type="molecule type" value="Genomic_DNA"/>
</dbReference>
<dbReference type="SUPFAM" id="SSF51338">
    <property type="entry name" value="Composite domain of metallo-dependent hydrolases"/>
    <property type="match status" value="1"/>
</dbReference>
<feature type="domain" description="Amidohydrolase 3" evidence="1">
    <location>
        <begin position="46"/>
        <end position="490"/>
    </location>
</feature>
<dbReference type="InterPro" id="IPR032466">
    <property type="entry name" value="Metal_Hydrolase"/>
</dbReference>
<dbReference type="Gene3D" id="2.30.40.10">
    <property type="entry name" value="Urease, subunit C, domain 1"/>
    <property type="match status" value="1"/>
</dbReference>
<dbReference type="PANTHER" id="PTHR22642">
    <property type="entry name" value="IMIDAZOLONEPROPIONASE"/>
    <property type="match status" value="1"/>
</dbReference>
<dbReference type="PANTHER" id="PTHR22642:SF22">
    <property type="entry name" value="EXOENZYMES REGULATORY PROTEIN AEPA"/>
    <property type="match status" value="1"/>
</dbReference>
<name>A0A7C3UVH3_UNCW3</name>
<dbReference type="SUPFAM" id="SSF51556">
    <property type="entry name" value="Metallo-dependent hydrolases"/>
    <property type="match status" value="1"/>
</dbReference>
<sequence>MTPPLSPIAIKGKIHPLTDEEDKPYLLIKGGRIELLAPNIPSELPVVDYSNYHIFPGFIDNHCHLLETGLTLLFPNLSGIKKLSDLFEILFSATKNLSPFGLILAFNFEPEVIKEKRFPHRLELDKVITRIPVVIFRRDGHSCVLNTRALLEIFPNEIPEGMELDRYKEPTGLLRGKANEIASQYFKNRLDSEAKRLAFQEGVSFAVKKGITTLVAMTREEDLEILLNLLPSLPIQIVIFPQTLNIKKVKEFGLNRIGGCILIDGSFGSHTAALREEYSDKEGEKGILYFSDEELFNFQKEANENNLQMAFHCIGDRAIEQVLRGFEQIIKENPLRHRIEHCELVPPDLLARLAKIKIYPSVQPAFEYLWGGEGNMYHKRLGERIRFTNPYKSFLNNGLIPLGGSDSPITPLDPILGIKSAISHPNEKERLTRNEALSLFTKWGAEGIFLEDEIGVLKRNYWADFIVLKGDILKGEEGEVLAVYKRGKRIFSSL</sequence>
<dbReference type="InterPro" id="IPR013108">
    <property type="entry name" value="Amidohydro_3"/>
</dbReference>
<dbReference type="Gene3D" id="3.20.20.140">
    <property type="entry name" value="Metal-dependent hydrolases"/>
    <property type="match status" value="1"/>
</dbReference>
<reference evidence="2" key="1">
    <citation type="journal article" date="2020" name="mSystems">
        <title>Genome- and Community-Level Interaction Insights into Carbon Utilization and Element Cycling Functions of Hydrothermarchaeota in Hydrothermal Sediment.</title>
        <authorList>
            <person name="Zhou Z."/>
            <person name="Liu Y."/>
            <person name="Xu W."/>
            <person name="Pan J."/>
            <person name="Luo Z.H."/>
            <person name="Li M."/>
        </authorList>
    </citation>
    <scope>NUCLEOTIDE SEQUENCE [LARGE SCALE GENOMIC DNA]</scope>
    <source>
        <strain evidence="2">SpSt-906</strain>
    </source>
</reference>
<dbReference type="CDD" id="cd01300">
    <property type="entry name" value="YtcJ_like"/>
    <property type="match status" value="1"/>
</dbReference>
<dbReference type="InterPro" id="IPR033932">
    <property type="entry name" value="YtcJ-like"/>
</dbReference>
<proteinExistence type="predicted"/>
<comment type="caution">
    <text evidence="2">The sequence shown here is derived from an EMBL/GenBank/DDBJ whole genome shotgun (WGS) entry which is preliminary data.</text>
</comment>
<dbReference type="AlphaFoldDB" id="A0A7C3UVH3"/>
<gene>
    <name evidence="2" type="ORF">ENX07_00135</name>
</gene>
<evidence type="ECO:0000259" key="1">
    <source>
        <dbReference type="Pfam" id="PF07969"/>
    </source>
</evidence>
<dbReference type="InterPro" id="IPR011059">
    <property type="entry name" value="Metal-dep_hydrolase_composite"/>
</dbReference>
<protein>
    <submittedName>
        <fullName evidence="2">Amidohydrolase</fullName>
    </submittedName>
</protein>
<evidence type="ECO:0000313" key="2">
    <source>
        <dbReference type="EMBL" id="HGE98481.1"/>
    </source>
</evidence>
<dbReference type="Pfam" id="PF07969">
    <property type="entry name" value="Amidohydro_3"/>
    <property type="match status" value="1"/>
</dbReference>
<dbReference type="GO" id="GO:0016810">
    <property type="term" value="F:hydrolase activity, acting on carbon-nitrogen (but not peptide) bonds"/>
    <property type="evidence" value="ECO:0007669"/>
    <property type="project" value="InterPro"/>
</dbReference>
<organism evidence="2">
    <name type="scientific">candidate division WOR-3 bacterium</name>
    <dbReference type="NCBI Taxonomy" id="2052148"/>
    <lineage>
        <taxon>Bacteria</taxon>
        <taxon>Bacteria division WOR-3</taxon>
    </lineage>
</organism>
<dbReference type="Gene3D" id="3.10.310.70">
    <property type="match status" value="1"/>
</dbReference>
<accession>A0A7C3UVH3</accession>
<keyword evidence="2" id="KW-0378">Hydrolase</keyword>